<dbReference type="OrthoDB" id="3396203at2"/>
<dbReference type="AlphaFoldDB" id="A0A220UDJ2"/>
<organism evidence="8 9">
    <name type="scientific">Brachybacterium avium</name>
    <dbReference type="NCBI Taxonomy" id="2017485"/>
    <lineage>
        <taxon>Bacteria</taxon>
        <taxon>Bacillati</taxon>
        <taxon>Actinomycetota</taxon>
        <taxon>Actinomycetes</taxon>
        <taxon>Micrococcales</taxon>
        <taxon>Dermabacteraceae</taxon>
        <taxon>Brachybacterium</taxon>
    </lineage>
</organism>
<keyword evidence="3 6" id="KW-0812">Transmembrane</keyword>
<dbReference type="PANTHER" id="PTHR40077">
    <property type="entry name" value="MEMBRANE PROTEIN-RELATED"/>
    <property type="match status" value="1"/>
</dbReference>
<sequence>MHLLSTPSRLYRVLALAEVVTWTLLLGGMFVKYVLHSTELLVRIGGGLHGFTFLSYVVVTVLVAVDQHWRLKDLLLGIGSAVIPYLTVPFERSAHRRGLLGENWRLREEQGRTAPQRLVSLALRHPLPAALIAIVGVAIVFSVLLSLGPPTEWFD</sequence>
<evidence type="ECO:0000256" key="3">
    <source>
        <dbReference type="ARBA" id="ARBA00022692"/>
    </source>
</evidence>
<feature type="transmembrane region" description="Helical" evidence="6">
    <location>
        <begin position="127"/>
        <end position="147"/>
    </location>
</feature>
<evidence type="ECO:0000313" key="9">
    <source>
        <dbReference type="Proteomes" id="UP000198398"/>
    </source>
</evidence>
<evidence type="ECO:0000256" key="4">
    <source>
        <dbReference type="ARBA" id="ARBA00022989"/>
    </source>
</evidence>
<evidence type="ECO:0000259" key="7">
    <source>
        <dbReference type="Pfam" id="PF12823"/>
    </source>
</evidence>
<name>A0A220UDJ2_9MICO</name>
<evidence type="ECO:0000313" key="8">
    <source>
        <dbReference type="EMBL" id="ASK66070.1"/>
    </source>
</evidence>
<proteinExistence type="predicted"/>
<gene>
    <name evidence="8" type="ORF">CFK39_09870</name>
</gene>
<dbReference type="PANTHER" id="PTHR40077:SF1">
    <property type="entry name" value="MEMBRANE PROTEIN"/>
    <property type="match status" value="1"/>
</dbReference>
<keyword evidence="9" id="KW-1185">Reference proteome</keyword>
<evidence type="ECO:0000256" key="6">
    <source>
        <dbReference type="SAM" id="Phobius"/>
    </source>
</evidence>
<evidence type="ECO:0000256" key="1">
    <source>
        <dbReference type="ARBA" id="ARBA00004651"/>
    </source>
</evidence>
<dbReference type="GO" id="GO:0005886">
    <property type="term" value="C:plasma membrane"/>
    <property type="evidence" value="ECO:0007669"/>
    <property type="project" value="UniProtKB-SubCell"/>
</dbReference>
<evidence type="ECO:0000256" key="2">
    <source>
        <dbReference type="ARBA" id="ARBA00022475"/>
    </source>
</evidence>
<keyword evidence="5 6" id="KW-0472">Membrane</keyword>
<dbReference type="Pfam" id="PF12823">
    <property type="entry name" value="DUF3817"/>
    <property type="match status" value="1"/>
</dbReference>
<feature type="transmembrane region" description="Helical" evidence="6">
    <location>
        <begin position="47"/>
        <end position="65"/>
    </location>
</feature>
<dbReference type="InterPro" id="IPR023845">
    <property type="entry name" value="DUF3817_TM"/>
</dbReference>
<dbReference type="Proteomes" id="UP000198398">
    <property type="component" value="Chromosome"/>
</dbReference>
<feature type="transmembrane region" description="Helical" evidence="6">
    <location>
        <begin position="12"/>
        <end position="35"/>
    </location>
</feature>
<protein>
    <recommendedName>
        <fullName evidence="7">DUF3817 domain-containing protein</fullName>
    </recommendedName>
</protein>
<keyword evidence="2" id="KW-1003">Cell membrane</keyword>
<evidence type="ECO:0000256" key="5">
    <source>
        <dbReference type="ARBA" id="ARBA00023136"/>
    </source>
</evidence>
<feature type="domain" description="DUF3817" evidence="7">
    <location>
        <begin position="9"/>
        <end position="96"/>
    </location>
</feature>
<dbReference type="KEGG" id="brv:CFK39_09870"/>
<dbReference type="NCBIfam" id="TIGR03954">
    <property type="entry name" value="integ_memb_HG"/>
    <property type="match status" value="1"/>
</dbReference>
<comment type="subcellular location">
    <subcellularLocation>
        <location evidence="1">Cell membrane</location>
        <topology evidence="1">Multi-pass membrane protein</topology>
    </subcellularLocation>
</comment>
<accession>A0A220UDJ2</accession>
<dbReference type="RefSeq" id="WP_089065311.1">
    <property type="nucleotide sequence ID" value="NZ_CP022316.1"/>
</dbReference>
<reference evidence="9" key="1">
    <citation type="submission" date="2017-07" db="EMBL/GenBank/DDBJ databases">
        <title>Brachybacterium sp. VR2415.</title>
        <authorList>
            <person name="Tak E.J."/>
            <person name="Bae J.-W."/>
        </authorList>
    </citation>
    <scope>NUCLEOTIDE SEQUENCE [LARGE SCALE GENOMIC DNA]</scope>
    <source>
        <strain evidence="9">VR2415</strain>
    </source>
</reference>
<dbReference type="EMBL" id="CP022316">
    <property type="protein sequence ID" value="ASK66070.1"/>
    <property type="molecule type" value="Genomic_DNA"/>
</dbReference>
<keyword evidence="4 6" id="KW-1133">Transmembrane helix</keyword>